<dbReference type="RefSeq" id="WP_008060745.1">
    <property type="nucleotide sequence ID" value="NZ_AFHG01000044.1"/>
</dbReference>
<comment type="function">
    <text evidence="5">Toxic component of a toxin-antitoxin (TA) system. An RNase.</text>
</comment>
<evidence type="ECO:0000256" key="3">
    <source>
        <dbReference type="ARBA" id="ARBA00022723"/>
    </source>
</evidence>
<dbReference type="GO" id="GO:0090729">
    <property type="term" value="F:toxin activity"/>
    <property type="evidence" value="ECO:0007669"/>
    <property type="project" value="UniProtKB-KW"/>
</dbReference>
<dbReference type="EMBL" id="AFHG01000044">
    <property type="protein sequence ID" value="EGK71937.1"/>
    <property type="molecule type" value="Genomic_DNA"/>
</dbReference>
<feature type="binding site" evidence="5">
    <location>
        <position position="6"/>
    </location>
    <ligand>
        <name>Mg(2+)</name>
        <dbReference type="ChEBI" id="CHEBI:18420"/>
    </ligand>
</feature>
<evidence type="ECO:0000313" key="8">
    <source>
        <dbReference type="Proteomes" id="UP000005019"/>
    </source>
</evidence>
<evidence type="ECO:0000259" key="6">
    <source>
        <dbReference type="Pfam" id="PF01850"/>
    </source>
</evidence>
<evidence type="ECO:0000256" key="1">
    <source>
        <dbReference type="ARBA" id="ARBA00022649"/>
    </source>
</evidence>
<dbReference type="HAMAP" id="MF_00265">
    <property type="entry name" value="VapC_Nob1"/>
    <property type="match status" value="1"/>
</dbReference>
<evidence type="ECO:0000256" key="2">
    <source>
        <dbReference type="ARBA" id="ARBA00022722"/>
    </source>
</evidence>
<dbReference type="STRING" id="1000565.METUNv1_01715"/>
<keyword evidence="3 5" id="KW-0479">Metal-binding</keyword>
<dbReference type="SUPFAM" id="SSF88723">
    <property type="entry name" value="PIN domain-like"/>
    <property type="match status" value="1"/>
</dbReference>
<comment type="cofactor">
    <cofactor evidence="5">
        <name>Mg(2+)</name>
        <dbReference type="ChEBI" id="CHEBI:18420"/>
    </cofactor>
</comment>
<keyword evidence="4 5" id="KW-0378">Hydrolase</keyword>
<gene>
    <name evidence="5" type="primary">vapC</name>
    <name evidence="7" type="ORF">METUNv1_01715</name>
</gene>
<dbReference type="GO" id="GO:0016787">
    <property type="term" value="F:hydrolase activity"/>
    <property type="evidence" value="ECO:0007669"/>
    <property type="project" value="UniProtKB-KW"/>
</dbReference>
<dbReference type="GO" id="GO:0004540">
    <property type="term" value="F:RNA nuclease activity"/>
    <property type="evidence" value="ECO:0007669"/>
    <property type="project" value="InterPro"/>
</dbReference>
<dbReference type="EC" id="3.1.-.-" evidence="5"/>
<dbReference type="Proteomes" id="UP000005019">
    <property type="component" value="Unassembled WGS sequence"/>
</dbReference>
<dbReference type="InterPro" id="IPR022907">
    <property type="entry name" value="VapC_family"/>
</dbReference>
<comment type="caution">
    <text evidence="7">The sequence shown here is derived from an EMBL/GenBank/DDBJ whole genome shotgun (WGS) entry which is preliminary data.</text>
</comment>
<accession>F5RBS0</accession>
<evidence type="ECO:0000313" key="7">
    <source>
        <dbReference type="EMBL" id="EGK71937.1"/>
    </source>
</evidence>
<keyword evidence="5" id="KW-0800">Toxin</keyword>
<keyword evidence="8" id="KW-1185">Reference proteome</keyword>
<reference evidence="7 8" key="1">
    <citation type="journal article" date="2011" name="J. Bacteriol.">
        <title>Genome sequence of Methyloversatilis universalis FAM5T, a methylotrophic representative of the order Rhodocyclales.</title>
        <authorList>
            <person name="Kittichotirat W."/>
            <person name="Good N.M."/>
            <person name="Hall R."/>
            <person name="Bringel F."/>
            <person name="Lajus A."/>
            <person name="Medigue C."/>
            <person name="Smalley N.E."/>
            <person name="Beck D."/>
            <person name="Bumgarner R."/>
            <person name="Vuilleumier S."/>
            <person name="Kalyuzhnaya M.G."/>
        </authorList>
    </citation>
    <scope>NUCLEOTIDE SEQUENCE [LARGE SCALE GENOMIC DNA]</scope>
    <source>
        <strain evidence="8">ATCC BAA-1314 / JCM 13912 / FAM5</strain>
    </source>
</reference>
<dbReference type="CDD" id="cd09854">
    <property type="entry name" value="PIN_VapC-like"/>
    <property type="match status" value="1"/>
</dbReference>
<keyword evidence="5" id="KW-0460">Magnesium</keyword>
<dbReference type="Pfam" id="PF01850">
    <property type="entry name" value="PIN"/>
    <property type="match status" value="1"/>
</dbReference>
<dbReference type="OrthoDB" id="6687089at2"/>
<dbReference type="InterPro" id="IPR029060">
    <property type="entry name" value="PIN-like_dom_sf"/>
</dbReference>
<dbReference type="Gene3D" id="3.40.50.1010">
    <property type="entry name" value="5'-nuclease"/>
    <property type="match status" value="1"/>
</dbReference>
<dbReference type="InterPro" id="IPR002716">
    <property type="entry name" value="PIN_dom"/>
</dbReference>
<evidence type="ECO:0000256" key="5">
    <source>
        <dbReference type="HAMAP-Rule" id="MF_00265"/>
    </source>
</evidence>
<name>F5RBS0_METUF</name>
<keyword evidence="2 5" id="KW-0540">Nuclease</keyword>
<organism evidence="7 8">
    <name type="scientific">Methyloversatilis universalis (strain ATCC BAA-1314 / DSM 25237 / JCM 13912 / CCUG 52030 / FAM5)</name>
    <dbReference type="NCBI Taxonomy" id="1000565"/>
    <lineage>
        <taxon>Bacteria</taxon>
        <taxon>Pseudomonadati</taxon>
        <taxon>Pseudomonadota</taxon>
        <taxon>Betaproteobacteria</taxon>
        <taxon>Nitrosomonadales</taxon>
        <taxon>Sterolibacteriaceae</taxon>
        <taxon>Methyloversatilis</taxon>
    </lineage>
</organism>
<evidence type="ECO:0000256" key="4">
    <source>
        <dbReference type="ARBA" id="ARBA00022801"/>
    </source>
</evidence>
<feature type="binding site" evidence="5">
    <location>
        <position position="103"/>
    </location>
    <ligand>
        <name>Mg(2+)</name>
        <dbReference type="ChEBI" id="CHEBI:18420"/>
    </ligand>
</feature>
<keyword evidence="1 5" id="KW-1277">Toxin-antitoxin system</keyword>
<dbReference type="eggNOG" id="COG1848">
    <property type="taxonomic scope" value="Bacteria"/>
</dbReference>
<protein>
    <recommendedName>
        <fullName evidence="5">Ribonuclease VapC</fullName>
        <shortName evidence="5">RNase VapC</shortName>
        <ecNumber evidence="5">3.1.-.-</ecNumber>
    </recommendedName>
    <alternativeName>
        <fullName evidence="5">Toxin VapC</fullName>
    </alternativeName>
</protein>
<dbReference type="GO" id="GO:0000287">
    <property type="term" value="F:magnesium ion binding"/>
    <property type="evidence" value="ECO:0007669"/>
    <property type="project" value="UniProtKB-UniRule"/>
</dbReference>
<dbReference type="AlphaFoldDB" id="F5RBS0"/>
<feature type="domain" description="PIN" evidence="6">
    <location>
        <begin position="4"/>
        <end position="129"/>
    </location>
</feature>
<proteinExistence type="inferred from homology"/>
<comment type="similarity">
    <text evidence="5">Belongs to the PINc/VapC protein family.</text>
</comment>
<sequence length="164" mass="18332">MPTVIDANVLIALFTKDREDKRDARIRGLIKDTRSSRGRLIIPSPALAEFSVGATDAELDFLNSQSIFKIAPFDAVTALECGFLIRDVFAKDGKKNRQKIKFDLQILAIAKAQGAQRLVTNDEQLRKRAIQFGIQGVDLSDLPIPDDERQMPLALKDAHETRED</sequence>